<name>D2MPI2_9FIRM</name>
<reference evidence="2" key="1">
    <citation type="submission" date="2009-12" db="EMBL/GenBank/DDBJ databases">
        <title>Sequence of Clostridiales genomosp. BVAB3 str. UPII9-5.</title>
        <authorList>
            <person name="Madupu R."/>
            <person name="Durkin A.S."/>
            <person name="Torralba M."/>
            <person name="Methe B."/>
            <person name="Sutton G.G."/>
            <person name="Strausberg R.L."/>
            <person name="Nelson K.E."/>
        </authorList>
    </citation>
    <scope>NUCLEOTIDE SEQUENCE [LARGE SCALE GENOMIC DNA]</scope>
    <source>
        <strain evidence="2">W1219</strain>
    </source>
</reference>
<accession>D2MPI2</accession>
<gene>
    <name evidence="1" type="ORF">HMPREF9013_1298</name>
</gene>
<evidence type="ECO:0000313" key="2">
    <source>
        <dbReference type="Proteomes" id="UP000005017"/>
    </source>
</evidence>
<evidence type="ECO:0000313" key="1">
    <source>
        <dbReference type="EMBL" id="EFC05594.1"/>
    </source>
</evidence>
<dbReference type="AlphaFoldDB" id="D2MPI2"/>
<keyword evidence="2" id="KW-1185">Reference proteome</keyword>
<proteinExistence type="predicted"/>
<dbReference type="Proteomes" id="UP000005017">
    <property type="component" value="Unassembled WGS sequence"/>
</dbReference>
<dbReference type="RefSeq" id="WP_006627295.1">
    <property type="nucleotide sequence ID" value="NZ_ADFR01000009.1"/>
</dbReference>
<sequence length="121" mass="14091">MGKVTINYRNIAILKRGFQKAIGLTAEAIKTDVIDKQMIPFDKSTLQESTFIDDKRDPNKAYIVSSTPYARRLYYHPEYNFQKKNNPNAGGKWFEPWTSKGKYAGWVKRRFEAFIKECSDV</sequence>
<dbReference type="OrthoDB" id="2221953at2"/>
<dbReference type="eggNOG" id="ENOG5032S0A">
    <property type="taxonomic scope" value="Bacteria"/>
</dbReference>
<organism evidence="1 2">
    <name type="scientific">Bulleidia extructa W1219</name>
    <dbReference type="NCBI Taxonomy" id="679192"/>
    <lineage>
        <taxon>Bacteria</taxon>
        <taxon>Bacillati</taxon>
        <taxon>Bacillota</taxon>
        <taxon>Erysipelotrichia</taxon>
        <taxon>Erysipelotrichales</taxon>
        <taxon>Erysipelotrichaceae</taxon>
        <taxon>Bulleidia</taxon>
    </lineage>
</organism>
<dbReference type="STRING" id="679192.HMPREF9013_1298"/>
<dbReference type="EMBL" id="ADFR01000009">
    <property type="protein sequence ID" value="EFC05594.1"/>
    <property type="molecule type" value="Genomic_DNA"/>
</dbReference>
<comment type="caution">
    <text evidence="1">The sequence shown here is derived from an EMBL/GenBank/DDBJ whole genome shotgun (WGS) entry which is preliminary data.</text>
</comment>
<evidence type="ECO:0008006" key="3">
    <source>
        <dbReference type="Google" id="ProtNLM"/>
    </source>
</evidence>
<protein>
    <recommendedName>
        <fullName evidence="3">Minor capsid protein</fullName>
    </recommendedName>
</protein>